<dbReference type="InterPro" id="IPR020806">
    <property type="entry name" value="PKS_PP-bd"/>
</dbReference>
<comment type="cofactor">
    <cofactor evidence="1">
        <name>pantetheine 4'-phosphate</name>
        <dbReference type="ChEBI" id="CHEBI:47942"/>
    </cofactor>
</comment>
<dbReference type="Pfam" id="PF00550">
    <property type="entry name" value="PP-binding"/>
    <property type="match status" value="1"/>
</dbReference>
<proteinExistence type="predicted"/>
<dbReference type="SUPFAM" id="SSF52777">
    <property type="entry name" value="CoA-dependent acyltransferases"/>
    <property type="match status" value="1"/>
</dbReference>
<dbReference type="SMART" id="SM00823">
    <property type="entry name" value="PKS_PP"/>
    <property type="match status" value="1"/>
</dbReference>
<dbReference type="SUPFAM" id="SSF56801">
    <property type="entry name" value="Acetyl-CoA synthetase-like"/>
    <property type="match status" value="1"/>
</dbReference>
<dbReference type="InterPro" id="IPR023213">
    <property type="entry name" value="CAT-like_dom_sf"/>
</dbReference>
<dbReference type="Gene3D" id="3.30.559.10">
    <property type="entry name" value="Chloramphenicol acetyltransferase-like domain"/>
    <property type="match status" value="1"/>
</dbReference>
<comment type="caution">
    <text evidence="5">The sequence shown here is derived from an EMBL/GenBank/DDBJ whole genome shotgun (WGS) entry which is preliminary data.</text>
</comment>
<dbReference type="InterPro" id="IPR036736">
    <property type="entry name" value="ACP-like_sf"/>
</dbReference>
<evidence type="ECO:0000313" key="5">
    <source>
        <dbReference type="EMBL" id="TLS38735.1"/>
    </source>
</evidence>
<dbReference type="GO" id="GO:0005829">
    <property type="term" value="C:cytosol"/>
    <property type="evidence" value="ECO:0007669"/>
    <property type="project" value="TreeGrafter"/>
</dbReference>
<dbReference type="EMBL" id="VBZC01000166">
    <property type="protein sequence ID" value="TLS38735.1"/>
    <property type="molecule type" value="Genomic_DNA"/>
</dbReference>
<dbReference type="Gene3D" id="3.30.300.30">
    <property type="match status" value="1"/>
</dbReference>
<protein>
    <submittedName>
        <fullName evidence="5">Non-ribosomal peptide synthetase</fullName>
    </submittedName>
</protein>
<organism evidence="5 6">
    <name type="scientific">Streptomyces montanus</name>
    <dbReference type="NCBI Taxonomy" id="2580423"/>
    <lineage>
        <taxon>Bacteria</taxon>
        <taxon>Bacillati</taxon>
        <taxon>Actinomycetota</taxon>
        <taxon>Actinomycetes</taxon>
        <taxon>Kitasatosporales</taxon>
        <taxon>Streptomycetaceae</taxon>
        <taxon>Streptomyces</taxon>
    </lineage>
</organism>
<gene>
    <name evidence="5" type="ORF">FE633_46940</name>
</gene>
<dbReference type="AlphaFoldDB" id="A0A5R9FGS0"/>
<evidence type="ECO:0000256" key="1">
    <source>
        <dbReference type="ARBA" id="ARBA00001957"/>
    </source>
</evidence>
<keyword evidence="3" id="KW-0597">Phosphoprotein</keyword>
<keyword evidence="2" id="KW-0596">Phosphopantetheine</keyword>
<keyword evidence="6" id="KW-1185">Reference proteome</keyword>
<evidence type="ECO:0000256" key="3">
    <source>
        <dbReference type="ARBA" id="ARBA00022553"/>
    </source>
</evidence>
<dbReference type="SUPFAM" id="SSF47336">
    <property type="entry name" value="ACP-like"/>
    <property type="match status" value="1"/>
</dbReference>
<accession>A0A5R9FGS0</accession>
<dbReference type="Gene3D" id="1.10.1200.10">
    <property type="entry name" value="ACP-like"/>
    <property type="match status" value="1"/>
</dbReference>
<reference evidence="5 6" key="1">
    <citation type="submission" date="2019-05" db="EMBL/GenBank/DDBJ databases">
        <title>Streptomyces sp. NEAU-C151, a novel actinomycete isolated from soil.</title>
        <authorList>
            <person name="Han L."/>
            <person name="Jiang H."/>
        </authorList>
    </citation>
    <scope>NUCLEOTIDE SEQUENCE [LARGE SCALE GENOMIC DNA]</scope>
    <source>
        <strain evidence="5 6">NEAU-C151</strain>
    </source>
</reference>
<evidence type="ECO:0000259" key="4">
    <source>
        <dbReference type="PROSITE" id="PS50075"/>
    </source>
</evidence>
<dbReference type="FunFam" id="1.10.1200.10:FF:000005">
    <property type="entry name" value="Nonribosomal peptide synthetase 1"/>
    <property type="match status" value="1"/>
</dbReference>
<feature type="domain" description="Carrier" evidence="4">
    <location>
        <begin position="59"/>
        <end position="133"/>
    </location>
</feature>
<dbReference type="GO" id="GO:0017000">
    <property type="term" value="P:antibiotic biosynthetic process"/>
    <property type="evidence" value="ECO:0007669"/>
    <property type="project" value="UniProtKB-ARBA"/>
</dbReference>
<dbReference type="PROSITE" id="PS00012">
    <property type="entry name" value="PHOSPHOPANTETHEINE"/>
    <property type="match status" value="1"/>
</dbReference>
<evidence type="ECO:0000313" key="6">
    <source>
        <dbReference type="Proteomes" id="UP000305906"/>
    </source>
</evidence>
<dbReference type="InterPro" id="IPR006162">
    <property type="entry name" value="Ppantetheine_attach_site"/>
</dbReference>
<dbReference type="GO" id="GO:0031177">
    <property type="term" value="F:phosphopantetheine binding"/>
    <property type="evidence" value="ECO:0007669"/>
    <property type="project" value="InterPro"/>
</dbReference>
<dbReference type="PANTHER" id="PTHR45527">
    <property type="entry name" value="NONRIBOSOMAL PEPTIDE SYNTHETASE"/>
    <property type="match status" value="1"/>
</dbReference>
<dbReference type="GO" id="GO:0044550">
    <property type="term" value="P:secondary metabolite biosynthetic process"/>
    <property type="evidence" value="ECO:0007669"/>
    <property type="project" value="TreeGrafter"/>
</dbReference>
<sequence length="207" mass="21852">DLTAGVSVPELRKFVAGRLPEFMVPSAFVVLDRLPLAPNGKLDRAALPAPVFKGETYRAPSSETERVLAAVFAEVLGVDRVGVDDDFFAVGGDSIRSIQVVSRARARGVEVTPREVFQHRTVAELAVVAAGRGAAVVLEEFEGGGVGFVPLLPVARYLLELGGGYGRFTMSSVVDLPVGIDGAGLTATLAAVWDRHDLLRSRLVGDG</sequence>
<dbReference type="PANTHER" id="PTHR45527:SF1">
    <property type="entry name" value="FATTY ACID SYNTHASE"/>
    <property type="match status" value="1"/>
</dbReference>
<dbReference type="PROSITE" id="PS50075">
    <property type="entry name" value="CARRIER"/>
    <property type="match status" value="1"/>
</dbReference>
<dbReference type="InterPro" id="IPR009081">
    <property type="entry name" value="PP-bd_ACP"/>
</dbReference>
<name>A0A5R9FGS0_9ACTN</name>
<evidence type="ECO:0000256" key="2">
    <source>
        <dbReference type="ARBA" id="ARBA00022450"/>
    </source>
</evidence>
<dbReference type="InterPro" id="IPR045851">
    <property type="entry name" value="AMP-bd_C_sf"/>
</dbReference>
<dbReference type="GO" id="GO:0043041">
    <property type="term" value="P:amino acid activation for nonribosomal peptide biosynthetic process"/>
    <property type="evidence" value="ECO:0007669"/>
    <property type="project" value="TreeGrafter"/>
</dbReference>
<feature type="non-terminal residue" evidence="5">
    <location>
        <position position="1"/>
    </location>
</feature>
<dbReference type="Proteomes" id="UP000305906">
    <property type="component" value="Unassembled WGS sequence"/>
</dbReference>
<feature type="non-terminal residue" evidence="5">
    <location>
        <position position="207"/>
    </location>
</feature>